<dbReference type="VEuPathDB" id="TrichDB:TVAG_463590"/>
<protein>
    <recommendedName>
        <fullName evidence="6">Sulfatase N-terminal domain-containing protein</fullName>
    </recommendedName>
</protein>
<evidence type="ECO:0000259" key="6">
    <source>
        <dbReference type="Pfam" id="PF00884"/>
    </source>
</evidence>
<keyword evidence="2" id="KW-1003">Cell membrane</keyword>
<accession>A2EH31</accession>
<dbReference type="RefSeq" id="XP_001320302.1">
    <property type="nucleotide sequence ID" value="XM_001320267.1"/>
</dbReference>
<organism evidence="7 8">
    <name type="scientific">Trichomonas vaginalis (strain ATCC PRA-98 / G3)</name>
    <dbReference type="NCBI Taxonomy" id="412133"/>
    <lineage>
        <taxon>Eukaryota</taxon>
        <taxon>Metamonada</taxon>
        <taxon>Parabasalia</taxon>
        <taxon>Trichomonadida</taxon>
        <taxon>Trichomonadidae</taxon>
        <taxon>Trichomonas</taxon>
    </lineage>
</organism>
<keyword evidence="8" id="KW-1185">Reference proteome</keyword>
<dbReference type="InterPro" id="IPR017850">
    <property type="entry name" value="Alkaline_phosphatase_core_sf"/>
</dbReference>
<dbReference type="KEGG" id="tva:4765975"/>
<evidence type="ECO:0000256" key="4">
    <source>
        <dbReference type="ARBA" id="ARBA00022989"/>
    </source>
</evidence>
<keyword evidence="5" id="KW-0472">Membrane</keyword>
<dbReference type="Pfam" id="PF00884">
    <property type="entry name" value="Sulfatase"/>
    <property type="match status" value="1"/>
</dbReference>
<dbReference type="Proteomes" id="UP000001542">
    <property type="component" value="Unassembled WGS sequence"/>
</dbReference>
<dbReference type="SMR" id="A2EH31"/>
<dbReference type="EMBL" id="DS113386">
    <property type="protein sequence ID" value="EAY08079.1"/>
    <property type="molecule type" value="Genomic_DNA"/>
</dbReference>
<dbReference type="PANTHER" id="PTHR47371:SF3">
    <property type="entry name" value="PHOSPHOGLYCEROL TRANSFERASE I"/>
    <property type="match status" value="1"/>
</dbReference>
<evidence type="ECO:0000313" key="7">
    <source>
        <dbReference type="EMBL" id="EAY08079.1"/>
    </source>
</evidence>
<dbReference type="GO" id="GO:0016020">
    <property type="term" value="C:membrane"/>
    <property type="evidence" value="ECO:0000318"/>
    <property type="project" value="GO_Central"/>
</dbReference>
<sequence length="254" mass="29120">MIDMESFETTFYTEKNGGCMDETVIPFLESLVLDENNVHFSHLKEPHIGGMSSVARTGYSLGSTFGALCGVPYMGAEGISEEKGYYVGFNCLSELLNAENYFTSATFGATYNDWGFGRIFGSHHFTKINSVYEILQSKGTFWLHDYHTFKFFKKEITNIHSLGRPFFTFLTTLDTHEPGFVCPRCPTGSKDILRAAKCTDNQLREFIEWSKTQEWYNNTVFVFYGDHISRDVVLRTYSESHNFDRKVYNVIINS</sequence>
<dbReference type="SUPFAM" id="SSF53649">
    <property type="entry name" value="Alkaline phosphatase-like"/>
    <property type="match status" value="1"/>
</dbReference>
<comment type="subcellular location">
    <subcellularLocation>
        <location evidence="1">Cell membrane</location>
        <topology evidence="1">Multi-pass membrane protein</topology>
    </subcellularLocation>
</comment>
<dbReference type="AlphaFoldDB" id="A2EH31"/>
<dbReference type="InterPro" id="IPR050448">
    <property type="entry name" value="OpgB/LTA_synthase_biosynth"/>
</dbReference>
<keyword evidence="3" id="KW-0812">Transmembrane</keyword>
<dbReference type="GO" id="GO:0005886">
    <property type="term" value="C:plasma membrane"/>
    <property type="evidence" value="ECO:0007669"/>
    <property type="project" value="UniProtKB-SubCell"/>
</dbReference>
<reference evidence="7" key="2">
    <citation type="journal article" date="2007" name="Science">
        <title>Draft genome sequence of the sexually transmitted pathogen Trichomonas vaginalis.</title>
        <authorList>
            <person name="Carlton J.M."/>
            <person name="Hirt R.P."/>
            <person name="Silva J.C."/>
            <person name="Delcher A.L."/>
            <person name="Schatz M."/>
            <person name="Zhao Q."/>
            <person name="Wortman J.R."/>
            <person name="Bidwell S.L."/>
            <person name="Alsmark U.C.M."/>
            <person name="Besteiro S."/>
            <person name="Sicheritz-Ponten T."/>
            <person name="Noel C.J."/>
            <person name="Dacks J.B."/>
            <person name="Foster P.G."/>
            <person name="Simillion C."/>
            <person name="Van de Peer Y."/>
            <person name="Miranda-Saavedra D."/>
            <person name="Barton G.J."/>
            <person name="Westrop G.D."/>
            <person name="Mueller S."/>
            <person name="Dessi D."/>
            <person name="Fiori P.L."/>
            <person name="Ren Q."/>
            <person name="Paulsen I."/>
            <person name="Zhang H."/>
            <person name="Bastida-Corcuera F.D."/>
            <person name="Simoes-Barbosa A."/>
            <person name="Brown M.T."/>
            <person name="Hayes R.D."/>
            <person name="Mukherjee M."/>
            <person name="Okumura C.Y."/>
            <person name="Schneider R."/>
            <person name="Smith A.J."/>
            <person name="Vanacova S."/>
            <person name="Villalvazo M."/>
            <person name="Haas B.J."/>
            <person name="Pertea M."/>
            <person name="Feldblyum T.V."/>
            <person name="Utterback T.R."/>
            <person name="Shu C.L."/>
            <person name="Osoegawa K."/>
            <person name="de Jong P.J."/>
            <person name="Hrdy I."/>
            <person name="Horvathova L."/>
            <person name="Zubacova Z."/>
            <person name="Dolezal P."/>
            <person name="Malik S.B."/>
            <person name="Logsdon J.M. Jr."/>
            <person name="Henze K."/>
            <person name="Gupta A."/>
            <person name="Wang C.C."/>
            <person name="Dunne R.L."/>
            <person name="Upcroft J.A."/>
            <person name="Upcroft P."/>
            <person name="White O."/>
            <person name="Salzberg S.L."/>
            <person name="Tang P."/>
            <person name="Chiu C.-H."/>
            <person name="Lee Y.-S."/>
            <person name="Embley T.M."/>
            <person name="Coombs G.H."/>
            <person name="Mottram J.C."/>
            <person name="Tachezy J."/>
            <person name="Fraser-Liggett C.M."/>
            <person name="Johnson P.J."/>
        </authorList>
    </citation>
    <scope>NUCLEOTIDE SEQUENCE [LARGE SCALE GENOMIC DNA]</scope>
    <source>
        <strain evidence="7">G3</strain>
    </source>
</reference>
<name>A2EH31_TRIV3</name>
<evidence type="ECO:0000256" key="3">
    <source>
        <dbReference type="ARBA" id="ARBA00022692"/>
    </source>
</evidence>
<evidence type="ECO:0000256" key="2">
    <source>
        <dbReference type="ARBA" id="ARBA00022475"/>
    </source>
</evidence>
<feature type="domain" description="Sulfatase N-terminal" evidence="6">
    <location>
        <begin position="83"/>
        <end position="229"/>
    </location>
</feature>
<gene>
    <name evidence="7" type="ORF">TVAG_463590</name>
</gene>
<dbReference type="InParanoid" id="A2EH31"/>
<dbReference type="VEuPathDB" id="TrichDB:TVAGG3_0077630"/>
<dbReference type="eggNOG" id="ENOG502SXMG">
    <property type="taxonomic scope" value="Eukaryota"/>
</dbReference>
<evidence type="ECO:0000256" key="5">
    <source>
        <dbReference type="ARBA" id="ARBA00023136"/>
    </source>
</evidence>
<evidence type="ECO:0000313" key="8">
    <source>
        <dbReference type="Proteomes" id="UP000001542"/>
    </source>
</evidence>
<keyword evidence="4" id="KW-1133">Transmembrane helix</keyword>
<dbReference type="PANTHER" id="PTHR47371">
    <property type="entry name" value="LIPOTEICHOIC ACID SYNTHASE"/>
    <property type="match status" value="1"/>
</dbReference>
<reference evidence="7" key="1">
    <citation type="submission" date="2006-10" db="EMBL/GenBank/DDBJ databases">
        <authorList>
            <person name="Amadeo P."/>
            <person name="Zhao Q."/>
            <person name="Wortman J."/>
            <person name="Fraser-Liggett C."/>
            <person name="Carlton J."/>
        </authorList>
    </citation>
    <scope>NUCLEOTIDE SEQUENCE</scope>
    <source>
        <strain evidence="7">G3</strain>
    </source>
</reference>
<dbReference type="Gene3D" id="3.40.720.10">
    <property type="entry name" value="Alkaline Phosphatase, subunit A"/>
    <property type="match status" value="1"/>
</dbReference>
<evidence type="ECO:0000256" key="1">
    <source>
        <dbReference type="ARBA" id="ARBA00004651"/>
    </source>
</evidence>
<dbReference type="InterPro" id="IPR000917">
    <property type="entry name" value="Sulfatase_N"/>
</dbReference>
<dbReference type="GO" id="GO:0016740">
    <property type="term" value="F:transferase activity"/>
    <property type="evidence" value="ECO:0000318"/>
    <property type="project" value="GO_Central"/>
</dbReference>
<proteinExistence type="predicted"/>